<dbReference type="PANTHER" id="PTHR21459:SF2">
    <property type="entry name" value="PROTEIN CBG08968"/>
    <property type="match status" value="1"/>
</dbReference>
<dbReference type="Proteomes" id="UP001201812">
    <property type="component" value="Unassembled WGS sequence"/>
</dbReference>
<evidence type="ECO:0000256" key="1">
    <source>
        <dbReference type="SAM" id="Coils"/>
    </source>
</evidence>
<proteinExistence type="predicted"/>
<keyword evidence="1" id="KW-0175">Coiled coil</keyword>
<accession>A0AAD4QT83</accession>
<feature type="coiled-coil region" evidence="1">
    <location>
        <begin position="53"/>
        <end position="87"/>
    </location>
</feature>
<dbReference type="EMBL" id="JAKKPZ010000208">
    <property type="protein sequence ID" value="KAI1698690.1"/>
    <property type="molecule type" value="Genomic_DNA"/>
</dbReference>
<organism evidence="2 3">
    <name type="scientific">Ditylenchus destructor</name>
    <dbReference type="NCBI Taxonomy" id="166010"/>
    <lineage>
        <taxon>Eukaryota</taxon>
        <taxon>Metazoa</taxon>
        <taxon>Ecdysozoa</taxon>
        <taxon>Nematoda</taxon>
        <taxon>Chromadorea</taxon>
        <taxon>Rhabditida</taxon>
        <taxon>Tylenchina</taxon>
        <taxon>Tylenchomorpha</taxon>
        <taxon>Sphaerularioidea</taxon>
        <taxon>Anguinidae</taxon>
        <taxon>Anguininae</taxon>
        <taxon>Ditylenchus</taxon>
    </lineage>
</organism>
<comment type="caution">
    <text evidence="2">The sequence shown here is derived from an EMBL/GenBank/DDBJ whole genome shotgun (WGS) entry which is preliminary data.</text>
</comment>
<dbReference type="AlphaFoldDB" id="A0AAD4QT83"/>
<evidence type="ECO:0000313" key="2">
    <source>
        <dbReference type="EMBL" id="KAI1698690.1"/>
    </source>
</evidence>
<reference evidence="2" key="1">
    <citation type="submission" date="2022-01" db="EMBL/GenBank/DDBJ databases">
        <title>Genome Sequence Resource for Two Populations of Ditylenchus destructor, the Migratory Endoparasitic Phytonematode.</title>
        <authorList>
            <person name="Zhang H."/>
            <person name="Lin R."/>
            <person name="Xie B."/>
        </authorList>
    </citation>
    <scope>NUCLEOTIDE SEQUENCE</scope>
    <source>
        <strain evidence="2">BazhouSP</strain>
    </source>
</reference>
<protein>
    <submittedName>
        <fullName evidence="2">Uncharacterized protein</fullName>
    </submittedName>
</protein>
<name>A0AAD4QT83_9BILA</name>
<sequence length="260" mass="30321">MTAPSVAKANKVELEHYLNQQMLRWDAMLPKMESLMENLSELIISQREQSQSIAKLCEANADLVKRNNELQEKVLGLTTENEKLRSQTNKPPADFTYGKPPNFTMSLVKAMSEADQLKSKSLRAVIELLPEKEDDQKTVENDLKFITQIANKMNLDEAIEMTEIKRHGAKRENRHRILKIPFLTTANRDHFIRNFQKALKELPDKPNKLRVRRELVESELTLLHELHKECYERNKSEGSFRYYVRDLEMAESKNPTPFKP</sequence>
<evidence type="ECO:0000313" key="3">
    <source>
        <dbReference type="Proteomes" id="UP001201812"/>
    </source>
</evidence>
<dbReference type="PANTHER" id="PTHR21459">
    <property type="entry name" value="PROTEIN CBG08968"/>
    <property type="match status" value="1"/>
</dbReference>
<gene>
    <name evidence="2" type="ORF">DdX_17767</name>
</gene>
<keyword evidence="3" id="KW-1185">Reference proteome</keyword>